<evidence type="ECO:0000313" key="3">
    <source>
        <dbReference type="WBParaSite" id="jg7203"/>
    </source>
</evidence>
<accession>A0A915ELM6</accession>
<sequence length="233" mass="26031">MNEFDMLAAASAGYMAGIFSGGGRYWISGLFGCCGIGERASHVENDPPNNTPMLRKTTLPGAKEWLVICSPQQLQQLIQVQQWIHRWQTVVEPKDFEDRSFAQMHPIGAGNQAQPNRAAHRFLTRILDESLFPEMNMYRPFDEMHHNSHEASAEHRMAEAFVPYFLDRITDQTRMMDAQSVQYINLIVASYLTSELTPPPPVATSAEPATSTAAAADQNLSPPSLNQHPKMST</sequence>
<dbReference type="WBParaSite" id="jg7203">
    <property type="protein sequence ID" value="jg7203"/>
    <property type="gene ID" value="jg7203"/>
</dbReference>
<protein>
    <submittedName>
        <fullName evidence="3">Uncharacterized protein</fullName>
    </submittedName>
</protein>
<keyword evidence="2" id="KW-1185">Reference proteome</keyword>
<dbReference type="AlphaFoldDB" id="A0A915ELM6"/>
<feature type="region of interest" description="Disordered" evidence="1">
    <location>
        <begin position="197"/>
        <end position="233"/>
    </location>
</feature>
<reference evidence="3" key="1">
    <citation type="submission" date="2022-11" db="UniProtKB">
        <authorList>
            <consortium name="WormBaseParasite"/>
        </authorList>
    </citation>
    <scope>IDENTIFICATION</scope>
</reference>
<evidence type="ECO:0000313" key="2">
    <source>
        <dbReference type="Proteomes" id="UP000887574"/>
    </source>
</evidence>
<feature type="compositionally biased region" description="Low complexity" evidence="1">
    <location>
        <begin position="203"/>
        <end position="216"/>
    </location>
</feature>
<organism evidence="2 3">
    <name type="scientific">Ditylenchus dipsaci</name>
    <dbReference type="NCBI Taxonomy" id="166011"/>
    <lineage>
        <taxon>Eukaryota</taxon>
        <taxon>Metazoa</taxon>
        <taxon>Ecdysozoa</taxon>
        <taxon>Nematoda</taxon>
        <taxon>Chromadorea</taxon>
        <taxon>Rhabditida</taxon>
        <taxon>Tylenchina</taxon>
        <taxon>Tylenchomorpha</taxon>
        <taxon>Sphaerularioidea</taxon>
        <taxon>Anguinidae</taxon>
        <taxon>Anguininae</taxon>
        <taxon>Ditylenchus</taxon>
    </lineage>
</organism>
<proteinExistence type="predicted"/>
<name>A0A915ELM6_9BILA</name>
<evidence type="ECO:0000256" key="1">
    <source>
        <dbReference type="SAM" id="MobiDB-lite"/>
    </source>
</evidence>
<feature type="compositionally biased region" description="Polar residues" evidence="1">
    <location>
        <begin position="218"/>
        <end position="233"/>
    </location>
</feature>
<dbReference type="Proteomes" id="UP000887574">
    <property type="component" value="Unplaced"/>
</dbReference>